<evidence type="ECO:0000259" key="1">
    <source>
        <dbReference type="PROSITE" id="PS51502"/>
    </source>
</evidence>
<dbReference type="Pfam" id="PF07876">
    <property type="entry name" value="Dabb"/>
    <property type="match status" value="1"/>
</dbReference>
<dbReference type="OrthoDB" id="3830014at2759"/>
<dbReference type="PROSITE" id="PS51502">
    <property type="entry name" value="S_R_A_B_BARREL"/>
    <property type="match status" value="1"/>
</dbReference>
<organism evidence="2 3">
    <name type="scientific">Colletotrichum sublineola</name>
    <name type="common">Sorghum anthracnose fungus</name>
    <dbReference type="NCBI Taxonomy" id="1173701"/>
    <lineage>
        <taxon>Eukaryota</taxon>
        <taxon>Fungi</taxon>
        <taxon>Dikarya</taxon>
        <taxon>Ascomycota</taxon>
        <taxon>Pezizomycotina</taxon>
        <taxon>Sordariomycetes</taxon>
        <taxon>Hypocreomycetidae</taxon>
        <taxon>Glomerellales</taxon>
        <taxon>Glomerellaceae</taxon>
        <taxon>Colletotrichum</taxon>
        <taxon>Colletotrichum graminicola species complex</taxon>
    </lineage>
</organism>
<accession>A0A066Y2G1</accession>
<keyword evidence="3" id="KW-1185">Reference proteome</keyword>
<protein>
    <submittedName>
        <fullName evidence="2">Putative stress responsive A/B Barrel domain-containing protein</fullName>
    </submittedName>
</protein>
<feature type="domain" description="Stress-response A/B barrel" evidence="1">
    <location>
        <begin position="5"/>
        <end position="103"/>
    </location>
</feature>
<dbReference type="InterPro" id="IPR013097">
    <property type="entry name" value="Dabb"/>
</dbReference>
<dbReference type="EMBL" id="JMSE01000001">
    <property type="protein sequence ID" value="KDN72415.1"/>
    <property type="molecule type" value="Genomic_DNA"/>
</dbReference>
<name>A0A066Y2G1_COLSU</name>
<dbReference type="SUPFAM" id="SSF54909">
    <property type="entry name" value="Dimeric alpha+beta barrel"/>
    <property type="match status" value="1"/>
</dbReference>
<dbReference type="eggNOG" id="ENOG502STNI">
    <property type="taxonomic scope" value="Eukaryota"/>
</dbReference>
<dbReference type="Gene3D" id="3.30.70.100">
    <property type="match status" value="1"/>
</dbReference>
<sequence length="109" mass="12229">MAGRIHRVTMFKIADEAQQKELIEQYKVLQSTQKKGGKPYILSLVVGHSADDPRAQGFNVVCKSEFASLEDMKYYDDECPAHAALKVYAKEKLSVAGLLSVYFEPKFIA</sequence>
<evidence type="ECO:0000313" key="2">
    <source>
        <dbReference type="EMBL" id="KDN72415.1"/>
    </source>
</evidence>
<dbReference type="SMART" id="SM00886">
    <property type="entry name" value="Dabb"/>
    <property type="match status" value="1"/>
</dbReference>
<dbReference type="InterPro" id="IPR011008">
    <property type="entry name" value="Dimeric_a/b-barrel"/>
</dbReference>
<dbReference type="Proteomes" id="UP000027238">
    <property type="component" value="Unassembled WGS sequence"/>
</dbReference>
<proteinExistence type="predicted"/>
<dbReference type="HOGENOM" id="CLU_120569_1_1_1"/>
<gene>
    <name evidence="2" type="ORF">CSUB01_00098</name>
</gene>
<comment type="caution">
    <text evidence="2">The sequence shown here is derived from an EMBL/GenBank/DDBJ whole genome shotgun (WGS) entry which is preliminary data.</text>
</comment>
<evidence type="ECO:0000313" key="3">
    <source>
        <dbReference type="Proteomes" id="UP000027238"/>
    </source>
</evidence>
<dbReference type="AlphaFoldDB" id="A0A066Y2G1"/>
<reference evidence="3" key="1">
    <citation type="journal article" date="2014" name="Genome Announc.">
        <title>Draft genome sequence of Colletotrichum sublineola, a destructive pathogen of cultivated sorghum.</title>
        <authorList>
            <person name="Baroncelli R."/>
            <person name="Sanz-Martin J.M."/>
            <person name="Rech G.E."/>
            <person name="Sukno S.A."/>
            <person name="Thon M.R."/>
        </authorList>
    </citation>
    <scope>NUCLEOTIDE SEQUENCE [LARGE SCALE GENOMIC DNA]</scope>
    <source>
        <strain evidence="3">TX430BB</strain>
    </source>
</reference>
<dbReference type="OMA" id="PRNKGFN"/>